<keyword evidence="1" id="KW-0378">Hydrolase</keyword>
<gene>
    <name evidence="1" type="ORF">HNR61_004993</name>
</gene>
<name>A0A7W3LS71_ACTNM</name>
<accession>A0A7W3LS71</accession>
<dbReference type="EC" id="3.1.3.3" evidence="1"/>
<evidence type="ECO:0000313" key="2">
    <source>
        <dbReference type="Proteomes" id="UP000572680"/>
    </source>
</evidence>
<comment type="caution">
    <text evidence="1">The sequence shown here is derived from an EMBL/GenBank/DDBJ whole genome shotgun (WGS) entry which is preliminary data.</text>
</comment>
<dbReference type="EMBL" id="JACJIA010000006">
    <property type="protein sequence ID" value="MBA8953343.1"/>
    <property type="molecule type" value="Genomic_DNA"/>
</dbReference>
<dbReference type="SUPFAM" id="SSF56784">
    <property type="entry name" value="HAD-like"/>
    <property type="match status" value="1"/>
</dbReference>
<protein>
    <submittedName>
        <fullName evidence="1">Phosphoserine phosphatase</fullName>
        <ecNumber evidence="1">3.1.3.3</ecNumber>
    </submittedName>
</protein>
<dbReference type="RefSeq" id="WP_220509730.1">
    <property type="nucleotide sequence ID" value="NZ_BAAALP010000001.1"/>
</dbReference>
<dbReference type="InterPro" id="IPR036412">
    <property type="entry name" value="HAD-like_sf"/>
</dbReference>
<dbReference type="Proteomes" id="UP000572680">
    <property type="component" value="Unassembled WGS sequence"/>
</dbReference>
<keyword evidence="2" id="KW-1185">Reference proteome</keyword>
<proteinExistence type="predicted"/>
<organism evidence="1 2">
    <name type="scientific">Actinomadura namibiensis</name>
    <dbReference type="NCBI Taxonomy" id="182080"/>
    <lineage>
        <taxon>Bacteria</taxon>
        <taxon>Bacillati</taxon>
        <taxon>Actinomycetota</taxon>
        <taxon>Actinomycetes</taxon>
        <taxon>Streptosporangiales</taxon>
        <taxon>Thermomonosporaceae</taxon>
        <taxon>Actinomadura</taxon>
    </lineage>
</organism>
<dbReference type="NCBIfam" id="TIGR01488">
    <property type="entry name" value="HAD-SF-IB"/>
    <property type="match status" value="1"/>
</dbReference>
<sequence>MDGTLLTGTTASLEVARRVGTLPQLRELEDRFAAGTLDTRGFSAELRRLWGDLTAEQVAAAYRGAAWMAGIAEVCADIRARGEHSAVITMSPDFFARHLLELGFDEVVASRFPPLPFTGPLEPADVLTPEDKVRLTDGLLAARGLTRGDCVAYGDSMSDAPLFRHLSHTVAVNADHHLADLAALDYRGTDLWEAYRLARTLLPA</sequence>
<dbReference type="AlphaFoldDB" id="A0A7W3LS71"/>
<dbReference type="Gene3D" id="3.40.50.1000">
    <property type="entry name" value="HAD superfamily/HAD-like"/>
    <property type="match status" value="1"/>
</dbReference>
<dbReference type="GO" id="GO:0016787">
    <property type="term" value="F:hydrolase activity"/>
    <property type="evidence" value="ECO:0007669"/>
    <property type="project" value="UniProtKB-KW"/>
</dbReference>
<evidence type="ECO:0000313" key="1">
    <source>
        <dbReference type="EMBL" id="MBA8953343.1"/>
    </source>
</evidence>
<dbReference type="Pfam" id="PF12710">
    <property type="entry name" value="HAD"/>
    <property type="match status" value="1"/>
</dbReference>
<dbReference type="InterPro" id="IPR023214">
    <property type="entry name" value="HAD_sf"/>
</dbReference>
<reference evidence="1 2" key="1">
    <citation type="submission" date="2020-08" db="EMBL/GenBank/DDBJ databases">
        <title>Genomic Encyclopedia of Type Strains, Phase IV (KMG-IV): sequencing the most valuable type-strain genomes for metagenomic binning, comparative biology and taxonomic classification.</title>
        <authorList>
            <person name="Goeker M."/>
        </authorList>
    </citation>
    <scope>NUCLEOTIDE SEQUENCE [LARGE SCALE GENOMIC DNA]</scope>
    <source>
        <strain evidence="1 2">DSM 44197</strain>
    </source>
</reference>